<sequence>MKSSLENPKASVNVYATGALHQLVRAGQSSEVGKSASSAPGMRDYPRGYLAASKQFGDLFDHDVHRFRLRALTNDTRKCPSPRLWTPAQQSKTTRGWS</sequence>
<proteinExistence type="predicted"/>
<comment type="caution">
    <text evidence="2">The sequence shown here is derived from an EMBL/GenBank/DDBJ whole genome shotgun (WGS) entry which is preliminary data.</text>
</comment>
<name>A0A4Z2HE02_9TELE</name>
<dbReference type="AlphaFoldDB" id="A0A4Z2HE02"/>
<evidence type="ECO:0000313" key="2">
    <source>
        <dbReference type="EMBL" id="TNN64097.1"/>
    </source>
</evidence>
<evidence type="ECO:0000256" key="1">
    <source>
        <dbReference type="SAM" id="MobiDB-lite"/>
    </source>
</evidence>
<dbReference type="EMBL" id="SRLO01000259">
    <property type="protein sequence ID" value="TNN64097.1"/>
    <property type="molecule type" value="Genomic_DNA"/>
</dbReference>
<gene>
    <name evidence="2" type="ORF">EYF80_025715</name>
</gene>
<feature type="region of interest" description="Disordered" evidence="1">
    <location>
        <begin position="77"/>
        <end position="98"/>
    </location>
</feature>
<organism evidence="2 3">
    <name type="scientific">Liparis tanakae</name>
    <name type="common">Tanaka's snailfish</name>
    <dbReference type="NCBI Taxonomy" id="230148"/>
    <lineage>
        <taxon>Eukaryota</taxon>
        <taxon>Metazoa</taxon>
        <taxon>Chordata</taxon>
        <taxon>Craniata</taxon>
        <taxon>Vertebrata</taxon>
        <taxon>Euteleostomi</taxon>
        <taxon>Actinopterygii</taxon>
        <taxon>Neopterygii</taxon>
        <taxon>Teleostei</taxon>
        <taxon>Neoteleostei</taxon>
        <taxon>Acanthomorphata</taxon>
        <taxon>Eupercaria</taxon>
        <taxon>Perciformes</taxon>
        <taxon>Cottioidei</taxon>
        <taxon>Cottales</taxon>
        <taxon>Liparidae</taxon>
        <taxon>Liparis</taxon>
    </lineage>
</organism>
<feature type="compositionally biased region" description="Polar residues" evidence="1">
    <location>
        <begin position="87"/>
        <end position="98"/>
    </location>
</feature>
<keyword evidence="3" id="KW-1185">Reference proteome</keyword>
<evidence type="ECO:0000313" key="3">
    <source>
        <dbReference type="Proteomes" id="UP000314294"/>
    </source>
</evidence>
<reference evidence="2 3" key="1">
    <citation type="submission" date="2019-03" db="EMBL/GenBank/DDBJ databases">
        <title>First draft genome of Liparis tanakae, snailfish: a comprehensive survey of snailfish specific genes.</title>
        <authorList>
            <person name="Kim W."/>
            <person name="Song I."/>
            <person name="Jeong J.-H."/>
            <person name="Kim D."/>
            <person name="Kim S."/>
            <person name="Ryu S."/>
            <person name="Song J.Y."/>
            <person name="Lee S.K."/>
        </authorList>
    </citation>
    <scope>NUCLEOTIDE SEQUENCE [LARGE SCALE GENOMIC DNA]</scope>
    <source>
        <tissue evidence="2">Muscle</tissue>
    </source>
</reference>
<dbReference type="Proteomes" id="UP000314294">
    <property type="component" value="Unassembled WGS sequence"/>
</dbReference>
<protein>
    <submittedName>
        <fullName evidence="2">Uncharacterized protein</fullName>
    </submittedName>
</protein>
<accession>A0A4Z2HE02</accession>